<evidence type="ECO:0000256" key="1">
    <source>
        <dbReference type="SAM" id="Phobius"/>
    </source>
</evidence>
<feature type="transmembrane region" description="Helical" evidence="1">
    <location>
        <begin position="84"/>
        <end position="105"/>
    </location>
</feature>
<protein>
    <submittedName>
        <fullName evidence="2">Uncharacterized protein</fullName>
    </submittedName>
</protein>
<comment type="caution">
    <text evidence="2">The sequence shown here is derived from an EMBL/GenBank/DDBJ whole genome shotgun (WGS) entry which is preliminary data.</text>
</comment>
<feature type="transmembrane region" description="Helical" evidence="1">
    <location>
        <begin position="20"/>
        <end position="37"/>
    </location>
</feature>
<feature type="transmembrane region" description="Helical" evidence="1">
    <location>
        <begin position="49"/>
        <end position="72"/>
    </location>
</feature>
<feature type="transmembrane region" description="Helical" evidence="1">
    <location>
        <begin position="305"/>
        <end position="333"/>
    </location>
</feature>
<evidence type="ECO:0000313" key="2">
    <source>
        <dbReference type="EMBL" id="NLR75189.1"/>
    </source>
</evidence>
<feature type="transmembrane region" description="Helical" evidence="1">
    <location>
        <begin position="111"/>
        <end position="135"/>
    </location>
</feature>
<keyword evidence="1" id="KW-0472">Membrane</keyword>
<feature type="transmembrane region" description="Helical" evidence="1">
    <location>
        <begin position="245"/>
        <end position="262"/>
    </location>
</feature>
<gene>
    <name evidence="2" type="ORF">HF682_08455</name>
</gene>
<accession>A0A847SCY0</accession>
<reference evidence="2 3" key="1">
    <citation type="submission" date="2020-04" db="EMBL/GenBank/DDBJ databases">
        <title>Draft genome of Leeia sp. IMCC25680.</title>
        <authorList>
            <person name="Song J."/>
            <person name="Cho J.-C."/>
        </authorList>
    </citation>
    <scope>NUCLEOTIDE SEQUENCE [LARGE SCALE GENOMIC DNA]</scope>
    <source>
        <strain evidence="2 3">IMCC25680</strain>
    </source>
</reference>
<feature type="transmembrane region" description="Helical" evidence="1">
    <location>
        <begin position="147"/>
        <end position="169"/>
    </location>
</feature>
<dbReference type="AlphaFoldDB" id="A0A847SCY0"/>
<dbReference type="EMBL" id="JABAIM010000001">
    <property type="protein sequence ID" value="NLR75189.1"/>
    <property type="molecule type" value="Genomic_DNA"/>
</dbReference>
<dbReference type="Proteomes" id="UP000587991">
    <property type="component" value="Unassembled WGS sequence"/>
</dbReference>
<dbReference type="RefSeq" id="WP_168876737.1">
    <property type="nucleotide sequence ID" value="NZ_JABAIM010000001.1"/>
</dbReference>
<feature type="transmembrane region" description="Helical" evidence="1">
    <location>
        <begin position="361"/>
        <end position="377"/>
    </location>
</feature>
<feature type="transmembrane region" description="Helical" evidence="1">
    <location>
        <begin position="189"/>
        <end position="208"/>
    </location>
</feature>
<proteinExistence type="predicted"/>
<sequence length="422" mass="48046">MTAVLPQLDQAPPLTLPLRFFVAGLLWLLPALLALGWSEGAYPSLSLLIPLHLFTLGVLGNIMLGALLQLLAVLSGWRCSQPGWWTIGLWGGWQLGTLSLITAFLQEFSPFWLQLTSVLFTVVALHLATLLWQVWRLPTRDGSSRSLRMALLCLLLTLLLGGAMLQVLTGQLPLPLARLLVWHRLLAQGWVLLLIMAVAQSVAPLFLMTPPYPPVWQRHAWWGWPTCLLLAALCMARWPDQGGSLWAWLPALCFCGLTWRRLQQTRRHSEWLLPYWRLALAWLSVLLLLWPLFSWQTLPGWLGRLLGWGWLCGLALTLVLGMLHRIVPFLLWLDLKNLAPPRYKLPSLQDFISEQHARRNLQLWLGVQACALCWIAYPLWGRWLLATSLLLLWGTLLQLGCQAWQRHHRLRRQLPAHGDAHA</sequence>
<organism evidence="2 3">
    <name type="scientific">Leeia aquatica</name>
    <dbReference type="NCBI Taxonomy" id="2725557"/>
    <lineage>
        <taxon>Bacteria</taxon>
        <taxon>Pseudomonadati</taxon>
        <taxon>Pseudomonadota</taxon>
        <taxon>Betaproteobacteria</taxon>
        <taxon>Neisseriales</taxon>
        <taxon>Leeiaceae</taxon>
        <taxon>Leeia</taxon>
    </lineage>
</organism>
<feature type="transmembrane region" description="Helical" evidence="1">
    <location>
        <begin position="274"/>
        <end position="293"/>
    </location>
</feature>
<name>A0A847SCY0_9NEIS</name>
<keyword evidence="1" id="KW-0812">Transmembrane</keyword>
<feature type="transmembrane region" description="Helical" evidence="1">
    <location>
        <begin position="220"/>
        <end position="239"/>
    </location>
</feature>
<keyword evidence="3" id="KW-1185">Reference proteome</keyword>
<evidence type="ECO:0000313" key="3">
    <source>
        <dbReference type="Proteomes" id="UP000587991"/>
    </source>
</evidence>
<keyword evidence="1" id="KW-1133">Transmembrane helix</keyword>